<evidence type="ECO:0000256" key="1">
    <source>
        <dbReference type="ARBA" id="ARBA00010541"/>
    </source>
</evidence>
<dbReference type="PROSITE" id="PS50106">
    <property type="entry name" value="PDZ"/>
    <property type="match status" value="1"/>
</dbReference>
<dbReference type="PANTHER" id="PTHR22939:SF129">
    <property type="entry name" value="SERINE PROTEASE HTRA2, MITOCHONDRIAL"/>
    <property type="match status" value="1"/>
</dbReference>
<dbReference type="SUPFAM" id="SSF50156">
    <property type="entry name" value="PDZ domain-like"/>
    <property type="match status" value="2"/>
</dbReference>
<evidence type="ECO:0000256" key="3">
    <source>
        <dbReference type="ARBA" id="ARBA00022801"/>
    </source>
</evidence>
<organism evidence="5 6">
    <name type="scientific">Arachidicoccus soli</name>
    <dbReference type="NCBI Taxonomy" id="2341117"/>
    <lineage>
        <taxon>Bacteria</taxon>
        <taxon>Pseudomonadati</taxon>
        <taxon>Bacteroidota</taxon>
        <taxon>Chitinophagia</taxon>
        <taxon>Chitinophagales</taxon>
        <taxon>Chitinophagaceae</taxon>
        <taxon>Arachidicoccus</taxon>
    </lineage>
</organism>
<dbReference type="SMART" id="SM00228">
    <property type="entry name" value="PDZ"/>
    <property type="match status" value="2"/>
</dbReference>
<evidence type="ECO:0000313" key="6">
    <source>
        <dbReference type="Proteomes" id="UP000266118"/>
    </source>
</evidence>
<keyword evidence="2" id="KW-0645">Protease</keyword>
<dbReference type="AlphaFoldDB" id="A0A386HRW5"/>
<dbReference type="InterPro" id="IPR001478">
    <property type="entry name" value="PDZ"/>
</dbReference>
<dbReference type="Pfam" id="PF13180">
    <property type="entry name" value="PDZ_2"/>
    <property type="match status" value="1"/>
</dbReference>
<evidence type="ECO:0000259" key="4">
    <source>
        <dbReference type="PROSITE" id="PS50106"/>
    </source>
</evidence>
<dbReference type="InterPro" id="IPR001940">
    <property type="entry name" value="Peptidase_S1C"/>
</dbReference>
<dbReference type="GO" id="GO:0004252">
    <property type="term" value="F:serine-type endopeptidase activity"/>
    <property type="evidence" value="ECO:0007669"/>
    <property type="project" value="InterPro"/>
</dbReference>
<keyword evidence="3" id="KW-0378">Hydrolase</keyword>
<dbReference type="EMBL" id="CP032489">
    <property type="protein sequence ID" value="AYD48389.1"/>
    <property type="molecule type" value="Genomic_DNA"/>
</dbReference>
<feature type="domain" description="PDZ" evidence="4">
    <location>
        <begin position="297"/>
        <end position="392"/>
    </location>
</feature>
<comment type="similarity">
    <text evidence="1">Belongs to the peptidase S1C family.</text>
</comment>
<evidence type="ECO:0000313" key="5">
    <source>
        <dbReference type="EMBL" id="AYD48389.1"/>
    </source>
</evidence>
<dbReference type="RefSeq" id="WP_119989078.1">
    <property type="nucleotide sequence ID" value="NZ_CP032489.1"/>
</dbReference>
<protein>
    <submittedName>
        <fullName evidence="5">PDZ domain-containing protein</fullName>
    </submittedName>
</protein>
<keyword evidence="6" id="KW-1185">Reference proteome</keyword>
<dbReference type="Proteomes" id="UP000266118">
    <property type="component" value="Chromosome"/>
</dbReference>
<dbReference type="PRINTS" id="PR00834">
    <property type="entry name" value="PROTEASES2C"/>
</dbReference>
<evidence type="ECO:0000256" key="2">
    <source>
        <dbReference type="ARBA" id="ARBA00022670"/>
    </source>
</evidence>
<gene>
    <name evidence="5" type="ORF">D6B99_12735</name>
</gene>
<dbReference type="KEGG" id="ark:D6B99_12735"/>
<dbReference type="Gene3D" id="2.30.42.10">
    <property type="match status" value="2"/>
</dbReference>
<dbReference type="InterPro" id="IPR036034">
    <property type="entry name" value="PDZ_sf"/>
</dbReference>
<dbReference type="Pfam" id="PF13365">
    <property type="entry name" value="Trypsin_2"/>
    <property type="match status" value="1"/>
</dbReference>
<proteinExistence type="inferred from homology"/>
<name>A0A386HRW5_9BACT</name>
<dbReference type="OrthoDB" id="9758917at2"/>
<dbReference type="Gene3D" id="2.40.10.120">
    <property type="match status" value="1"/>
</dbReference>
<sequence length="518" mass="54615">MKLKNLLLVIIISATTAVGSVWGFSKYQETNLAGTQESDKLPLNYASFYDKSTAPQGPLDFTAACASATPAVVHIRIKTKARTITNNNAPSQNPFGDLFGDGSPFGNLFGGPGGQQTIPSQRASGSGVIISQDGYIITNNHVVQDAAEITVTTSDKKTYKARVIGTDPNYDLAVVKIDAKNLPYLVYGNSDNVKLGQWVLAIGYPFTLDVTVTAGIVSAKARDIGLGRQDNGGASSIVQSYIQTDAAVNPGNSGGALINTDGQLIGINSAIASETGSYSGYSFAIPVNIVKKVTNDLIKYGAVQRGYLGVEYGDISSMPEEAKDKLNIKNYNTGIYVSSITKDGAAEAAGLKKGDVITKIDNIPVDNSGELAAVIGDKKPGDKIVIDFMRDGKEHTTNATLKNNIGDVVATANKDNISTSALGASLNTLSAEQLSKYGISGGVQVKDLSDGALKKAGVENNFIIFSINGTRIKTAEQALKIIKSTTGDVVMRGFYPGSTYIYGYRFNLGDSDNNDSGY</sequence>
<dbReference type="SUPFAM" id="SSF50494">
    <property type="entry name" value="Trypsin-like serine proteases"/>
    <property type="match status" value="1"/>
</dbReference>
<dbReference type="InterPro" id="IPR009003">
    <property type="entry name" value="Peptidase_S1_PA"/>
</dbReference>
<dbReference type="GO" id="GO:0006508">
    <property type="term" value="P:proteolysis"/>
    <property type="evidence" value="ECO:0007669"/>
    <property type="project" value="UniProtKB-KW"/>
</dbReference>
<dbReference type="PANTHER" id="PTHR22939">
    <property type="entry name" value="SERINE PROTEASE FAMILY S1C HTRA-RELATED"/>
    <property type="match status" value="1"/>
</dbReference>
<reference evidence="5 6" key="1">
    <citation type="submission" date="2018-09" db="EMBL/GenBank/DDBJ databases">
        <title>Arachidicoccus sp. nov., a bacterium isolated from soil.</title>
        <authorList>
            <person name="Weon H.-Y."/>
            <person name="Kwon S.-W."/>
            <person name="Lee S.A."/>
        </authorList>
    </citation>
    <scope>NUCLEOTIDE SEQUENCE [LARGE SCALE GENOMIC DNA]</scope>
    <source>
        <strain evidence="5 6">KIS59-12</strain>
    </source>
</reference>
<accession>A0A386HRW5</accession>